<sequence>MKIAIIAHAKFPIAEPYAGGLEMITHLLVDALVDRGHQVDLYAHHKSQTKANLIAIDHFKGDVIEDLNSEDYPIFNNLQLGHLINYSRVFNQIKSKEYDIVHNHSLNIQALLLGNMLPQQVITSLHTPPLTDLKVANLILKDLHNQYYTSVSNSLCKQWKKFIPSCTTIRNGIDVSRWEYVTQKSSSFVFWYGRICKEKAPHLAIEAALLKNKEIRIAGPIDQEAQEYYDTYIKKYINNPLVTFLGHLSQSELNKELLKSECCLFTSLWDEPYGLVLAETLATGTPLIAFDTGAVNEILSEKVAVIVEKGNVNQLAKALDKVKDIDPSICRAYAEGHMSYERMVDDYIALYDHILEISQFLYDTQNSVLRT</sequence>
<reference evidence="4" key="1">
    <citation type="submission" date="2016-11" db="EMBL/GenBank/DDBJ databases">
        <authorList>
            <person name="Varghese N."/>
            <person name="Submissions S."/>
        </authorList>
    </citation>
    <scope>NUCLEOTIDE SEQUENCE [LARGE SCALE GENOMIC DNA]</scope>
    <source>
        <strain evidence="4">DSM 19859</strain>
    </source>
</reference>
<dbReference type="Proteomes" id="UP000184240">
    <property type="component" value="Unassembled WGS sequence"/>
</dbReference>
<dbReference type="EMBL" id="QOVN01000002">
    <property type="protein sequence ID" value="RXG30586.1"/>
    <property type="molecule type" value="Genomic_DNA"/>
</dbReference>
<accession>A0A1M5Y9W6</accession>
<dbReference type="InterPro" id="IPR001296">
    <property type="entry name" value="Glyco_trans_1"/>
</dbReference>
<dbReference type="PANTHER" id="PTHR45947">
    <property type="entry name" value="SULFOQUINOVOSYL TRANSFERASE SQD2"/>
    <property type="match status" value="1"/>
</dbReference>
<reference evidence="2 5" key="3">
    <citation type="submission" date="2018-07" db="EMBL/GenBank/DDBJ databases">
        <title>Leeuwenhoekiella genomics.</title>
        <authorList>
            <person name="Tahon G."/>
            <person name="Willems A."/>
        </authorList>
    </citation>
    <scope>NUCLEOTIDE SEQUENCE [LARGE SCALE GENOMIC DNA]</scope>
    <source>
        <strain evidence="2 5">LMG 24856</strain>
    </source>
</reference>
<dbReference type="PANTHER" id="PTHR45947:SF3">
    <property type="entry name" value="SULFOQUINOVOSYL TRANSFERASE SQD2"/>
    <property type="match status" value="1"/>
</dbReference>
<protein>
    <submittedName>
        <fullName evidence="2">Glycosyltransferase involved in cell wall biosynthesis</fullName>
    </submittedName>
    <submittedName>
        <fullName evidence="3">Glycosyltransferase involved in cell wall bisynthesis</fullName>
    </submittedName>
</protein>
<evidence type="ECO:0000313" key="3">
    <source>
        <dbReference type="EMBL" id="SHI08772.1"/>
    </source>
</evidence>
<keyword evidence="3" id="KW-0808">Transferase</keyword>
<feature type="domain" description="Glycosyl transferase family 1" evidence="1">
    <location>
        <begin position="177"/>
        <end position="324"/>
    </location>
</feature>
<reference evidence="3" key="2">
    <citation type="submission" date="2016-11" db="EMBL/GenBank/DDBJ databases">
        <authorList>
            <person name="Jaros S."/>
            <person name="Januszkiewicz K."/>
            <person name="Wedrychowicz H."/>
        </authorList>
    </citation>
    <scope>NUCLEOTIDE SEQUENCE [LARGE SCALE GENOMIC DNA]</scope>
    <source>
        <strain evidence="3">DSM 19859</strain>
    </source>
</reference>
<dbReference type="Gene3D" id="3.40.50.2000">
    <property type="entry name" value="Glycogen Phosphorylase B"/>
    <property type="match status" value="2"/>
</dbReference>
<dbReference type="Proteomes" id="UP000290037">
    <property type="component" value="Unassembled WGS sequence"/>
</dbReference>
<keyword evidence="5" id="KW-1185">Reference proteome</keyword>
<dbReference type="GO" id="GO:0016757">
    <property type="term" value="F:glycosyltransferase activity"/>
    <property type="evidence" value="ECO:0007669"/>
    <property type="project" value="InterPro"/>
</dbReference>
<dbReference type="Pfam" id="PF00534">
    <property type="entry name" value="Glycos_transf_1"/>
    <property type="match status" value="1"/>
</dbReference>
<evidence type="ECO:0000259" key="1">
    <source>
        <dbReference type="Pfam" id="PF00534"/>
    </source>
</evidence>
<evidence type="ECO:0000313" key="4">
    <source>
        <dbReference type="Proteomes" id="UP000184240"/>
    </source>
</evidence>
<dbReference type="AlphaFoldDB" id="A0A1M5Y9W6"/>
<dbReference type="SUPFAM" id="SSF53756">
    <property type="entry name" value="UDP-Glycosyltransferase/glycogen phosphorylase"/>
    <property type="match status" value="1"/>
</dbReference>
<dbReference type="OrthoDB" id="9768685at2"/>
<proteinExistence type="predicted"/>
<evidence type="ECO:0000313" key="2">
    <source>
        <dbReference type="EMBL" id="RXG30586.1"/>
    </source>
</evidence>
<dbReference type="STRING" id="573501.SAMN04487999_2044"/>
<dbReference type="RefSeq" id="WP_072982725.1">
    <property type="nucleotide sequence ID" value="NZ_FQXT01000003.1"/>
</dbReference>
<evidence type="ECO:0000313" key="5">
    <source>
        <dbReference type="Proteomes" id="UP000290037"/>
    </source>
</evidence>
<dbReference type="InterPro" id="IPR050194">
    <property type="entry name" value="Glycosyltransferase_grp1"/>
</dbReference>
<dbReference type="EMBL" id="FQXT01000003">
    <property type="protein sequence ID" value="SHI08772.1"/>
    <property type="molecule type" value="Genomic_DNA"/>
</dbReference>
<gene>
    <name evidence="2" type="ORF">DSM01_1337</name>
    <name evidence="3" type="ORF">SAMN04487999_2044</name>
</gene>
<name>A0A1M5Y9W6_9FLAO</name>
<organism evidence="3 4">
    <name type="scientific">Leeuwenhoekiella palythoae</name>
    <dbReference type="NCBI Taxonomy" id="573501"/>
    <lineage>
        <taxon>Bacteria</taxon>
        <taxon>Pseudomonadati</taxon>
        <taxon>Bacteroidota</taxon>
        <taxon>Flavobacteriia</taxon>
        <taxon>Flavobacteriales</taxon>
        <taxon>Flavobacteriaceae</taxon>
        <taxon>Leeuwenhoekiella</taxon>
    </lineage>
</organism>